<dbReference type="Proteomes" id="UP000306912">
    <property type="component" value="Unassembled WGS sequence"/>
</dbReference>
<evidence type="ECO:0000313" key="2">
    <source>
        <dbReference type="Proteomes" id="UP000306912"/>
    </source>
</evidence>
<protein>
    <submittedName>
        <fullName evidence="1">Uncharacterized protein</fullName>
    </submittedName>
</protein>
<accession>A0A5R8Q7I6</accession>
<evidence type="ECO:0000313" key="1">
    <source>
        <dbReference type="EMBL" id="TLG71394.1"/>
    </source>
</evidence>
<organism evidence="1 2">
    <name type="scientific">Culicoidibacter larvae</name>
    <dbReference type="NCBI Taxonomy" id="2579976"/>
    <lineage>
        <taxon>Bacteria</taxon>
        <taxon>Bacillati</taxon>
        <taxon>Bacillota</taxon>
        <taxon>Culicoidibacteria</taxon>
        <taxon>Culicoidibacterales</taxon>
        <taxon>Culicoidibacteraceae</taxon>
        <taxon>Culicoidibacter</taxon>
    </lineage>
</organism>
<sequence>MFVIKVYVDGEFDGYAIGKGVGKCLGKWYPRTGAQPRIFKTIIGADNTAKRIKSCCPRVTKCDIGFSIESEVY</sequence>
<reference evidence="1 2" key="1">
    <citation type="submission" date="2019-05" db="EMBL/GenBank/DDBJ databases">
        <title>Culicoidintestinum kansasii gen. nov., sp. nov. from the gastrointestinal tract of the biting midge, Culicoides sonorensis.</title>
        <authorList>
            <person name="Neupane S."/>
            <person name="Ghosh A."/>
            <person name="Gunther S."/>
            <person name="Martin K."/>
            <person name="Zurek L."/>
        </authorList>
    </citation>
    <scope>NUCLEOTIDE SEQUENCE [LARGE SCALE GENOMIC DNA]</scope>
    <source>
        <strain evidence="1 2">CS-1</strain>
    </source>
</reference>
<dbReference type="AlphaFoldDB" id="A0A5R8Q7I6"/>
<gene>
    <name evidence="1" type="ORF">FEZ08_10900</name>
</gene>
<name>A0A5R8Q7I6_9FIRM</name>
<comment type="caution">
    <text evidence="1">The sequence shown here is derived from an EMBL/GenBank/DDBJ whole genome shotgun (WGS) entry which is preliminary data.</text>
</comment>
<dbReference type="EMBL" id="VBWP01000012">
    <property type="protein sequence ID" value="TLG71394.1"/>
    <property type="molecule type" value="Genomic_DNA"/>
</dbReference>
<keyword evidence="2" id="KW-1185">Reference proteome</keyword>
<proteinExistence type="predicted"/>
<dbReference type="InParanoid" id="A0A5R8Q7I6"/>
<dbReference type="RefSeq" id="WP_138192301.1">
    <property type="nucleotide sequence ID" value="NZ_VBWP01000012.1"/>
</dbReference>